<dbReference type="Gene3D" id="3.50.50.60">
    <property type="entry name" value="FAD/NAD(P)-binding domain"/>
    <property type="match status" value="1"/>
</dbReference>
<dbReference type="STRING" id="1565605.PG1C_09980"/>
<evidence type="ECO:0000313" key="3">
    <source>
        <dbReference type="Proteomes" id="UP000061603"/>
    </source>
</evidence>
<dbReference type="GO" id="GO:0008767">
    <property type="term" value="F:UDP-galactopyranose mutase activity"/>
    <property type="evidence" value="ECO:0007669"/>
    <property type="project" value="TreeGrafter"/>
</dbReference>
<dbReference type="HOGENOM" id="CLU_026719_1_0_4"/>
<dbReference type="InterPro" id="IPR002937">
    <property type="entry name" value="Amino_oxidase"/>
</dbReference>
<organism evidence="2 3">
    <name type="scientific">Rugosibacter aromaticivorans</name>
    <dbReference type="NCBI Taxonomy" id="1565605"/>
    <lineage>
        <taxon>Bacteria</taxon>
        <taxon>Pseudomonadati</taxon>
        <taxon>Pseudomonadota</taxon>
        <taxon>Betaproteobacteria</taxon>
        <taxon>Nitrosomonadales</taxon>
        <taxon>Sterolibacteriaceae</taxon>
        <taxon>Rugosibacter</taxon>
    </lineage>
</organism>
<dbReference type="InterPro" id="IPR036188">
    <property type="entry name" value="FAD/NAD-bd_sf"/>
</dbReference>
<gene>
    <name evidence="2" type="ORF">PG1C_09980</name>
</gene>
<dbReference type="PANTHER" id="PTHR21197:SF0">
    <property type="entry name" value="UDP-GALACTOPYRANOSE MUTASE"/>
    <property type="match status" value="1"/>
</dbReference>
<dbReference type="SUPFAM" id="SSF51905">
    <property type="entry name" value="FAD/NAD(P)-binding domain"/>
    <property type="match status" value="1"/>
</dbReference>
<keyword evidence="3" id="KW-1185">Reference proteome</keyword>
<dbReference type="NCBIfam" id="NF005546">
    <property type="entry name" value="PRK07208.1-2"/>
    <property type="match status" value="1"/>
</dbReference>
<proteinExistence type="predicted"/>
<reference evidence="2 3" key="1">
    <citation type="journal article" date="2015" name="Genome Announc.">
        <title>Complete Genome Sequence of a Novel Bacterium within the Family Rhodocyclaceae That Degrades Polycyclic Aromatic Hydrocarbons.</title>
        <authorList>
            <person name="Singleton D.R."/>
            <person name="Dickey A.N."/>
            <person name="Scholl E.H."/>
            <person name="Wright F.A."/>
            <person name="Aitken M.D."/>
        </authorList>
    </citation>
    <scope>NUCLEOTIDE SEQUENCE [LARGE SCALE GENOMIC DNA]</scope>
    <source>
        <strain evidence="3">PG1-Ca6</strain>
    </source>
</reference>
<dbReference type="PATRIC" id="fig|1565605.3.peg.2125"/>
<dbReference type="KEGG" id="rbu:PG1C_09980"/>
<dbReference type="AlphaFoldDB" id="A0A0C5JMU0"/>
<evidence type="ECO:0000313" key="2">
    <source>
        <dbReference type="EMBL" id="AJP48676.1"/>
    </source>
</evidence>
<dbReference type="Pfam" id="PF13450">
    <property type="entry name" value="NAD_binding_8"/>
    <property type="match status" value="1"/>
</dbReference>
<dbReference type="GO" id="GO:0005829">
    <property type="term" value="C:cytosol"/>
    <property type="evidence" value="ECO:0007669"/>
    <property type="project" value="TreeGrafter"/>
</dbReference>
<feature type="domain" description="Amine oxidase" evidence="1">
    <location>
        <begin position="246"/>
        <end position="465"/>
    </location>
</feature>
<dbReference type="Proteomes" id="UP000061603">
    <property type="component" value="Chromosome"/>
</dbReference>
<accession>A0A0C5JMU0</accession>
<dbReference type="RefSeq" id="WP_202634676.1">
    <property type="nucleotide sequence ID" value="NZ_CP010554.1"/>
</dbReference>
<dbReference type="NCBIfam" id="NF005548">
    <property type="entry name" value="PRK07208.1-4"/>
    <property type="match status" value="1"/>
</dbReference>
<dbReference type="EMBL" id="CP010554">
    <property type="protein sequence ID" value="AJP48676.1"/>
    <property type="molecule type" value="Genomic_DNA"/>
</dbReference>
<dbReference type="GO" id="GO:0050660">
    <property type="term" value="F:flavin adenine dinucleotide binding"/>
    <property type="evidence" value="ECO:0007669"/>
    <property type="project" value="TreeGrafter"/>
</dbReference>
<name>A0A0C5JMU0_9PROT</name>
<protein>
    <recommendedName>
        <fullName evidence="1">Amine oxidase domain-containing protein</fullName>
    </recommendedName>
</protein>
<sequence length="515" mass="58959">MMQIALIIGAGPAGLTAALELARNSDIRPIVLEALDDVGGISRTIEYKGNRMDIGGHRFFSKSDWVMDWWRQMMPPAPDKDADGFSQMPQNDRHLLIRPRLSRIYFLRRFFDYPISLSKKTMANLGPVRLVRIGVAYIWASLFPRKPEKNLEDFFYNRFGGELYRTFFKDYTEKVWGVACRAISPEWGAQRIKGLSITKAILHAAKKIVFPAGKNAAGVAQKGTETSLIERFLYPKFGPGQMWRIAAEALRAQGGEIHFGLKVITLKQENNRIVAIETEDADKSRRWWHGDWVISSMPMRDMVQALQPPAPDEVRTVANGLMYRDFITMGLLLKKLKPRPEGKPPLNLLPDTWIYIQEPDVKIGRLQIFNNWSPALVNDPNTIWMGLEYFCQEDDELWRMNDEEFSRFAIAELAKIDLIDPADTLDWRVARVPKAYPAYFGSYDRFDTLREFTDGISNLFLVGRNGMHRYNNQDHSMVTAKLAVEAILAGSTDKSGIWSVNVEEEYHEEKKSDPT</sequence>
<dbReference type="NCBIfam" id="NF005545">
    <property type="entry name" value="PRK07208.1-1"/>
    <property type="match status" value="1"/>
</dbReference>
<dbReference type="PANTHER" id="PTHR21197">
    <property type="entry name" value="UDP-GALACTOPYRANOSE MUTASE"/>
    <property type="match status" value="1"/>
</dbReference>
<evidence type="ECO:0000259" key="1">
    <source>
        <dbReference type="Pfam" id="PF01593"/>
    </source>
</evidence>
<dbReference type="Pfam" id="PF01593">
    <property type="entry name" value="Amino_oxidase"/>
    <property type="match status" value="1"/>
</dbReference>
<dbReference type="GO" id="GO:0016491">
    <property type="term" value="F:oxidoreductase activity"/>
    <property type="evidence" value="ECO:0007669"/>
    <property type="project" value="InterPro"/>
</dbReference>